<dbReference type="PROSITE" id="PS51891">
    <property type="entry name" value="CENP_V_GFA"/>
    <property type="match status" value="2"/>
</dbReference>
<keyword evidence="3" id="KW-0862">Zinc</keyword>
<evidence type="ECO:0000259" key="5">
    <source>
        <dbReference type="PROSITE" id="PS51891"/>
    </source>
</evidence>
<keyword evidence="4" id="KW-0456">Lyase</keyword>
<dbReference type="Proteomes" id="UP000658305">
    <property type="component" value="Unassembled WGS sequence"/>
</dbReference>
<gene>
    <name evidence="6" type="ORF">GCM10007291_16490</name>
</gene>
<dbReference type="RefSeq" id="WP_189380702.1">
    <property type="nucleotide sequence ID" value="NZ_BMYI01000003.1"/>
</dbReference>
<dbReference type="PANTHER" id="PTHR33337:SF40">
    <property type="entry name" value="CENP-V_GFA DOMAIN-CONTAINING PROTEIN-RELATED"/>
    <property type="match status" value="1"/>
</dbReference>
<evidence type="ECO:0000256" key="1">
    <source>
        <dbReference type="ARBA" id="ARBA00005495"/>
    </source>
</evidence>
<feature type="domain" description="CENP-V/GFA" evidence="5">
    <location>
        <begin position="133"/>
        <end position="246"/>
    </location>
</feature>
<accession>A0ABQ3FCU3</accession>
<protein>
    <recommendedName>
        <fullName evidence="5">CENP-V/GFA domain-containing protein</fullName>
    </recommendedName>
</protein>
<dbReference type="Gene3D" id="3.90.1590.10">
    <property type="entry name" value="glutathione-dependent formaldehyde- activating enzyme (gfa)"/>
    <property type="match status" value="2"/>
</dbReference>
<comment type="caution">
    <text evidence="6">The sequence shown here is derived from an EMBL/GenBank/DDBJ whole genome shotgun (WGS) entry which is preliminary data.</text>
</comment>
<proteinExistence type="inferred from homology"/>
<organism evidence="6 7">
    <name type="scientific">Gemmobacter nanjingensis</name>
    <dbReference type="NCBI Taxonomy" id="488454"/>
    <lineage>
        <taxon>Bacteria</taxon>
        <taxon>Pseudomonadati</taxon>
        <taxon>Pseudomonadota</taxon>
        <taxon>Alphaproteobacteria</taxon>
        <taxon>Rhodobacterales</taxon>
        <taxon>Paracoccaceae</taxon>
        <taxon>Gemmobacter</taxon>
    </lineage>
</organism>
<dbReference type="InterPro" id="IPR011057">
    <property type="entry name" value="Mss4-like_sf"/>
</dbReference>
<evidence type="ECO:0000256" key="4">
    <source>
        <dbReference type="ARBA" id="ARBA00023239"/>
    </source>
</evidence>
<dbReference type="EMBL" id="BMYI01000003">
    <property type="protein sequence ID" value="GHC18505.1"/>
    <property type="molecule type" value="Genomic_DNA"/>
</dbReference>
<evidence type="ECO:0000256" key="3">
    <source>
        <dbReference type="ARBA" id="ARBA00022833"/>
    </source>
</evidence>
<dbReference type="Pfam" id="PF04828">
    <property type="entry name" value="GFA"/>
    <property type="match status" value="2"/>
</dbReference>
<comment type="similarity">
    <text evidence="1">Belongs to the Gfa family.</text>
</comment>
<dbReference type="InterPro" id="IPR006913">
    <property type="entry name" value="CENP-V/GFA"/>
</dbReference>
<reference evidence="7" key="1">
    <citation type="journal article" date="2019" name="Int. J. Syst. Evol. Microbiol.">
        <title>The Global Catalogue of Microorganisms (GCM) 10K type strain sequencing project: providing services to taxonomists for standard genome sequencing and annotation.</title>
        <authorList>
            <consortium name="The Broad Institute Genomics Platform"/>
            <consortium name="The Broad Institute Genome Sequencing Center for Infectious Disease"/>
            <person name="Wu L."/>
            <person name="Ma J."/>
        </authorList>
    </citation>
    <scope>NUCLEOTIDE SEQUENCE [LARGE SCALE GENOMIC DNA]</scope>
    <source>
        <strain evidence="7">KCTC 23298</strain>
    </source>
</reference>
<feature type="domain" description="CENP-V/GFA" evidence="5">
    <location>
        <begin position="6"/>
        <end position="120"/>
    </location>
</feature>
<keyword evidence="2" id="KW-0479">Metal-binding</keyword>
<dbReference type="PANTHER" id="PTHR33337">
    <property type="entry name" value="GFA DOMAIN-CONTAINING PROTEIN"/>
    <property type="match status" value="1"/>
</dbReference>
<keyword evidence="7" id="KW-1185">Reference proteome</keyword>
<dbReference type="SUPFAM" id="SSF51316">
    <property type="entry name" value="Mss4-like"/>
    <property type="match status" value="2"/>
</dbReference>
<sequence length="259" mass="27512">MPNEVHRGACLCGAVVFEVETPLRDVVACHCTQCRKTSGHYWAASSVPHERFRLIRADGLVWYRSSPTARRGHCGGCGAALFWQPEGEARISFSPGALETATGLQTEAHIFTEDGGDYYAESTAAPATPGARLKASCLCGDCVFDLPAPSGPITACHCVQCRKASGHFSASFDVPEQSVHWQRRDGLAEYRSAAGGTRGFCRSCGSGLWFRATDGAFSVEAGAVDGPTGGKLAAHIFVAERGDYYSLDDAVPQFAGAEP</sequence>
<evidence type="ECO:0000256" key="2">
    <source>
        <dbReference type="ARBA" id="ARBA00022723"/>
    </source>
</evidence>
<evidence type="ECO:0000313" key="6">
    <source>
        <dbReference type="EMBL" id="GHC18505.1"/>
    </source>
</evidence>
<evidence type="ECO:0000313" key="7">
    <source>
        <dbReference type="Proteomes" id="UP000658305"/>
    </source>
</evidence>
<name>A0ABQ3FCU3_9RHOB</name>